<protein>
    <submittedName>
        <fullName evidence="1">Uncharacterized protein</fullName>
    </submittedName>
</protein>
<dbReference type="Proteomes" id="UP001066276">
    <property type="component" value="Chromosome 2_1"/>
</dbReference>
<name>A0AAV7VFW1_PLEWA</name>
<accession>A0AAV7VFW1</accession>
<dbReference type="AlphaFoldDB" id="A0AAV7VFW1"/>
<gene>
    <name evidence="1" type="ORF">NDU88_002890</name>
</gene>
<sequence>MACAGRGSPSAFSVSRVPVLWAPHETGVLSAFVVEAGQCLTLPRPITGHRTALLTPPDHSQRKTTASERHTALPAKDIILRTMLLLLIDYRNKATKIRKYQEGDGFYLIFSETG</sequence>
<organism evidence="1 2">
    <name type="scientific">Pleurodeles waltl</name>
    <name type="common">Iberian ribbed newt</name>
    <dbReference type="NCBI Taxonomy" id="8319"/>
    <lineage>
        <taxon>Eukaryota</taxon>
        <taxon>Metazoa</taxon>
        <taxon>Chordata</taxon>
        <taxon>Craniata</taxon>
        <taxon>Vertebrata</taxon>
        <taxon>Euteleostomi</taxon>
        <taxon>Amphibia</taxon>
        <taxon>Batrachia</taxon>
        <taxon>Caudata</taxon>
        <taxon>Salamandroidea</taxon>
        <taxon>Salamandridae</taxon>
        <taxon>Pleurodelinae</taxon>
        <taxon>Pleurodeles</taxon>
    </lineage>
</organism>
<keyword evidence="2" id="KW-1185">Reference proteome</keyword>
<reference evidence="1" key="1">
    <citation type="journal article" date="2022" name="bioRxiv">
        <title>Sequencing and chromosome-scale assembly of the giantPleurodeles waltlgenome.</title>
        <authorList>
            <person name="Brown T."/>
            <person name="Elewa A."/>
            <person name="Iarovenko S."/>
            <person name="Subramanian E."/>
            <person name="Araus A.J."/>
            <person name="Petzold A."/>
            <person name="Susuki M."/>
            <person name="Suzuki K.-i.T."/>
            <person name="Hayashi T."/>
            <person name="Toyoda A."/>
            <person name="Oliveira C."/>
            <person name="Osipova E."/>
            <person name="Leigh N.D."/>
            <person name="Simon A."/>
            <person name="Yun M.H."/>
        </authorList>
    </citation>
    <scope>NUCLEOTIDE SEQUENCE</scope>
    <source>
        <strain evidence="1">20211129_DDA</strain>
        <tissue evidence="1">Liver</tissue>
    </source>
</reference>
<evidence type="ECO:0000313" key="2">
    <source>
        <dbReference type="Proteomes" id="UP001066276"/>
    </source>
</evidence>
<dbReference type="EMBL" id="JANPWB010000003">
    <property type="protein sequence ID" value="KAJ1199052.1"/>
    <property type="molecule type" value="Genomic_DNA"/>
</dbReference>
<proteinExistence type="predicted"/>
<comment type="caution">
    <text evidence="1">The sequence shown here is derived from an EMBL/GenBank/DDBJ whole genome shotgun (WGS) entry which is preliminary data.</text>
</comment>
<evidence type="ECO:0000313" key="1">
    <source>
        <dbReference type="EMBL" id="KAJ1199052.1"/>
    </source>
</evidence>